<keyword evidence="3 6" id="KW-0285">Flavoprotein</keyword>
<feature type="transmembrane region" description="Helical" evidence="7">
    <location>
        <begin position="6"/>
        <end position="25"/>
    </location>
</feature>
<dbReference type="PROSITE" id="PS51384">
    <property type="entry name" value="FAD_FR"/>
    <property type="match status" value="1"/>
</dbReference>
<sequence>MPPQGLPLIYGGLAAGAAIISYYFFWPDAPRGAPTYTNALLSPTHFIPATLTESKLCADSDFRLMTLAVPSQCIQSLEQTTFAPIWSIYVKDDDIQVERPYTPLTGIDEEGKMRLWIKRYAKGEVGRWLHSKQVGDKIEIRGPVKTWIWKDETWDEVVMISGGTGVTPFYQLLHAMMLKNPAQASKTKFTLLHSSPNPIELPPPDMLEPLLLAAQKHSDRLKVGLFVDSLDGPEHPLVSSSNLHLGRIEKTAVEQAVYGEPKTQSWWPFFFRSDSKRASDKDVDRKILFLVCGPEPMISSIAGPYGKNFSQGTVGGVLGSLGFRRDQVWKL</sequence>
<feature type="binding site" evidence="6">
    <location>
        <position position="100"/>
    </location>
    <ligand>
        <name>FAD</name>
        <dbReference type="ChEBI" id="CHEBI:57692"/>
    </ligand>
</feature>
<evidence type="ECO:0000259" key="8">
    <source>
        <dbReference type="PROSITE" id="PS51384"/>
    </source>
</evidence>
<evidence type="ECO:0000313" key="9">
    <source>
        <dbReference type="EMBL" id="KZT12547.1"/>
    </source>
</evidence>
<dbReference type="PRINTS" id="PR00406">
    <property type="entry name" value="CYTB5RDTASE"/>
</dbReference>
<dbReference type="InterPro" id="IPR008333">
    <property type="entry name" value="Cbr1-like_FAD-bd_dom"/>
</dbReference>
<dbReference type="STRING" id="1314785.A0A165I3I3"/>
<keyword evidence="7" id="KW-1133">Transmembrane helix</keyword>
<keyword evidence="4 6" id="KW-0274">FAD</keyword>
<dbReference type="OrthoDB" id="432685at2759"/>
<reference evidence="9 10" key="1">
    <citation type="journal article" date="2016" name="Mol. Biol. Evol.">
        <title>Comparative Genomics of Early-Diverging Mushroom-Forming Fungi Provides Insights into the Origins of Lignocellulose Decay Capabilities.</title>
        <authorList>
            <person name="Nagy L.G."/>
            <person name="Riley R."/>
            <person name="Tritt A."/>
            <person name="Adam C."/>
            <person name="Daum C."/>
            <person name="Floudas D."/>
            <person name="Sun H."/>
            <person name="Yadav J.S."/>
            <person name="Pangilinan J."/>
            <person name="Larsson K.H."/>
            <person name="Matsuura K."/>
            <person name="Barry K."/>
            <person name="Labutti K."/>
            <person name="Kuo R."/>
            <person name="Ohm R.A."/>
            <person name="Bhattacharya S.S."/>
            <person name="Shirouzu T."/>
            <person name="Yoshinaga Y."/>
            <person name="Martin F.M."/>
            <person name="Grigoriev I.V."/>
            <person name="Hibbett D.S."/>
        </authorList>
    </citation>
    <scope>NUCLEOTIDE SEQUENCE [LARGE SCALE GENOMIC DNA]</scope>
    <source>
        <strain evidence="9 10">93-53</strain>
    </source>
</reference>
<name>A0A165I3I3_9APHY</name>
<dbReference type="PANTHER" id="PTHR19370:SF189">
    <property type="entry name" value="CYTOCHROME C MITOCHONDRIAL IMPORT FACTOR CYC2"/>
    <property type="match status" value="1"/>
</dbReference>
<evidence type="ECO:0000256" key="7">
    <source>
        <dbReference type="SAM" id="Phobius"/>
    </source>
</evidence>
<dbReference type="Pfam" id="PF00175">
    <property type="entry name" value="NAD_binding_1"/>
    <property type="match status" value="1"/>
</dbReference>
<accession>A0A165I3I3</accession>
<dbReference type="Gene3D" id="2.40.30.10">
    <property type="entry name" value="Translation factors"/>
    <property type="match status" value="1"/>
</dbReference>
<dbReference type="InterPro" id="IPR001433">
    <property type="entry name" value="OxRdtase_FAD/NAD-bd"/>
</dbReference>
<evidence type="ECO:0000256" key="5">
    <source>
        <dbReference type="ARBA" id="ARBA00023002"/>
    </source>
</evidence>
<evidence type="ECO:0000256" key="1">
    <source>
        <dbReference type="ARBA" id="ARBA00001974"/>
    </source>
</evidence>
<dbReference type="InParanoid" id="A0A165I3I3"/>
<dbReference type="SUPFAM" id="SSF52343">
    <property type="entry name" value="Ferredoxin reductase-like, C-terminal NADP-linked domain"/>
    <property type="match status" value="1"/>
</dbReference>
<feature type="binding site" evidence="6">
    <location>
        <position position="125"/>
    </location>
    <ligand>
        <name>FAD</name>
        <dbReference type="ChEBI" id="CHEBI:57692"/>
    </ligand>
</feature>
<feature type="domain" description="FAD-binding FR-type" evidence="8">
    <location>
        <begin position="44"/>
        <end position="150"/>
    </location>
</feature>
<dbReference type="FunCoup" id="A0A165I3I3">
    <property type="interactions" value="20"/>
</dbReference>
<dbReference type="Pfam" id="PF00970">
    <property type="entry name" value="FAD_binding_6"/>
    <property type="match status" value="1"/>
</dbReference>
<dbReference type="GeneID" id="63828079"/>
<feature type="binding site" evidence="6">
    <location>
        <position position="99"/>
    </location>
    <ligand>
        <name>FAD</name>
        <dbReference type="ChEBI" id="CHEBI:57692"/>
    </ligand>
</feature>
<evidence type="ECO:0000256" key="2">
    <source>
        <dbReference type="ARBA" id="ARBA00006105"/>
    </source>
</evidence>
<dbReference type="EMBL" id="KV427605">
    <property type="protein sequence ID" value="KZT12547.1"/>
    <property type="molecule type" value="Genomic_DNA"/>
</dbReference>
<dbReference type="Gene3D" id="3.40.50.80">
    <property type="entry name" value="Nucleotide-binding domain of ferredoxin-NADP reductase (FNR) module"/>
    <property type="match status" value="1"/>
</dbReference>
<dbReference type="InterPro" id="IPR017938">
    <property type="entry name" value="Riboflavin_synthase-like_b-brl"/>
</dbReference>
<dbReference type="RefSeq" id="XP_040770057.1">
    <property type="nucleotide sequence ID" value="XM_040911050.1"/>
</dbReference>
<gene>
    <name evidence="9" type="ORF">LAESUDRAFT_739931</name>
</gene>
<dbReference type="InterPro" id="IPR017927">
    <property type="entry name" value="FAD-bd_FR_type"/>
</dbReference>
<dbReference type="PANTHER" id="PTHR19370">
    <property type="entry name" value="NADH-CYTOCHROME B5 REDUCTASE"/>
    <property type="match status" value="1"/>
</dbReference>
<dbReference type="InterPro" id="IPR039261">
    <property type="entry name" value="FNR_nucleotide-bd"/>
</dbReference>
<comment type="similarity">
    <text evidence="2">Belongs to the flavoprotein pyridine nucleotide cytochrome reductase family.</text>
</comment>
<dbReference type="InterPro" id="IPR001834">
    <property type="entry name" value="CBR-like"/>
</dbReference>
<feature type="binding site" evidence="6">
    <location>
        <position position="101"/>
    </location>
    <ligand>
        <name>FAD</name>
        <dbReference type="ChEBI" id="CHEBI:57692"/>
    </ligand>
</feature>
<organism evidence="9 10">
    <name type="scientific">Laetiporus sulphureus 93-53</name>
    <dbReference type="NCBI Taxonomy" id="1314785"/>
    <lineage>
        <taxon>Eukaryota</taxon>
        <taxon>Fungi</taxon>
        <taxon>Dikarya</taxon>
        <taxon>Basidiomycota</taxon>
        <taxon>Agaricomycotina</taxon>
        <taxon>Agaricomycetes</taxon>
        <taxon>Polyporales</taxon>
        <taxon>Laetiporus</taxon>
    </lineage>
</organism>
<keyword evidence="10" id="KW-1185">Reference proteome</keyword>
<dbReference type="GO" id="GO:0016491">
    <property type="term" value="F:oxidoreductase activity"/>
    <property type="evidence" value="ECO:0007669"/>
    <property type="project" value="UniProtKB-KW"/>
</dbReference>
<keyword evidence="7" id="KW-0812">Transmembrane</keyword>
<dbReference type="SUPFAM" id="SSF63380">
    <property type="entry name" value="Riboflavin synthase domain-like"/>
    <property type="match status" value="1"/>
</dbReference>
<keyword evidence="5" id="KW-0560">Oxidoreductase</keyword>
<dbReference type="GO" id="GO:0005739">
    <property type="term" value="C:mitochondrion"/>
    <property type="evidence" value="ECO:0007669"/>
    <property type="project" value="TreeGrafter"/>
</dbReference>
<evidence type="ECO:0000256" key="6">
    <source>
        <dbReference type="PIRSR" id="PIRSR601834-1"/>
    </source>
</evidence>
<proteinExistence type="inferred from homology"/>
<keyword evidence="7" id="KW-0472">Membrane</keyword>
<evidence type="ECO:0000256" key="4">
    <source>
        <dbReference type="ARBA" id="ARBA00022827"/>
    </source>
</evidence>
<dbReference type="CDD" id="cd06183">
    <property type="entry name" value="cyt_b5_reduct_like"/>
    <property type="match status" value="1"/>
</dbReference>
<dbReference type="Proteomes" id="UP000076871">
    <property type="component" value="Unassembled WGS sequence"/>
</dbReference>
<feature type="binding site" evidence="6">
    <location>
        <position position="118"/>
    </location>
    <ligand>
        <name>FAD</name>
        <dbReference type="ChEBI" id="CHEBI:57692"/>
    </ligand>
</feature>
<protein>
    <submittedName>
        <fullName evidence="9">Riboflavin synthase domain-like protein</fullName>
    </submittedName>
</protein>
<comment type="cofactor">
    <cofactor evidence="1 6">
        <name>FAD</name>
        <dbReference type="ChEBI" id="CHEBI:57692"/>
    </cofactor>
</comment>
<evidence type="ECO:0000256" key="3">
    <source>
        <dbReference type="ARBA" id="ARBA00022630"/>
    </source>
</evidence>
<evidence type="ECO:0000313" key="10">
    <source>
        <dbReference type="Proteomes" id="UP000076871"/>
    </source>
</evidence>
<feature type="binding site" evidence="6">
    <location>
        <position position="167"/>
    </location>
    <ligand>
        <name>FAD</name>
        <dbReference type="ChEBI" id="CHEBI:57692"/>
    </ligand>
</feature>
<dbReference type="AlphaFoldDB" id="A0A165I3I3"/>